<protein>
    <submittedName>
        <fullName evidence="2">Probable lipase</fullName>
    </submittedName>
</protein>
<evidence type="ECO:0000313" key="2">
    <source>
        <dbReference type="EMBL" id="ABE69172.1"/>
    </source>
</evidence>
<reference evidence="2" key="1">
    <citation type="journal article" date="2006" name="Appl. Environ. Microbiol.">
        <title>Isolation and characterization of a novel lipase from a metagenomic library of tidal flat sediments: evidence for a new family of bacterial lipases.</title>
        <authorList>
            <person name="Lee M.H."/>
            <person name="Lee C.H."/>
            <person name="Oh T.K."/>
            <person name="Song J.K."/>
            <person name="Yoon J.H."/>
        </authorList>
    </citation>
    <scope>NUCLEOTIDE SEQUENCE</scope>
</reference>
<accession>Q1PAF1</accession>
<dbReference type="Gene3D" id="3.40.50.1820">
    <property type="entry name" value="alpha/beta hydrolase"/>
    <property type="match status" value="1"/>
</dbReference>
<reference evidence="2" key="2">
    <citation type="submission" date="2006-03" db="EMBL/GenBank/DDBJ databases">
        <authorList>
            <person name="Lee M.-H."/>
            <person name="Song J.K."/>
            <person name="Yoon J.-H."/>
        </authorList>
    </citation>
    <scope>NUCLEOTIDE SEQUENCE</scope>
</reference>
<dbReference type="InterPro" id="IPR002921">
    <property type="entry name" value="Fungal_lipase-type"/>
</dbReference>
<dbReference type="InterPro" id="IPR029058">
    <property type="entry name" value="AB_hydrolase_fold"/>
</dbReference>
<dbReference type="PANTHER" id="PTHR45856:SF24">
    <property type="entry name" value="FUNGAL LIPASE-LIKE DOMAIN-CONTAINING PROTEIN"/>
    <property type="match status" value="1"/>
</dbReference>
<dbReference type="CDD" id="cd00519">
    <property type="entry name" value="Lipase_3"/>
    <property type="match status" value="1"/>
</dbReference>
<dbReference type="SMR" id="Q1PAF1"/>
<evidence type="ECO:0000259" key="1">
    <source>
        <dbReference type="Pfam" id="PF01764"/>
    </source>
</evidence>
<feature type="domain" description="Fungal lipase-type" evidence="1">
    <location>
        <begin position="93"/>
        <end position="224"/>
    </location>
</feature>
<dbReference type="AlphaFoldDB" id="Q1PAF1"/>
<dbReference type="InterPro" id="IPR051218">
    <property type="entry name" value="Sec_MonoDiacylglyc_Lipase"/>
</dbReference>
<organism evidence="2">
    <name type="scientific">uncultured bacterium pFosLip</name>
    <dbReference type="NCBI Taxonomy" id="380391"/>
    <lineage>
        <taxon>Bacteria</taxon>
        <taxon>environmental samples</taxon>
    </lineage>
</organism>
<dbReference type="PANTHER" id="PTHR45856">
    <property type="entry name" value="ALPHA/BETA-HYDROLASES SUPERFAMILY PROTEIN"/>
    <property type="match status" value="1"/>
</dbReference>
<dbReference type="Pfam" id="PF01764">
    <property type="entry name" value="Lipase_3"/>
    <property type="match status" value="1"/>
</dbReference>
<name>Q1PAF1_9BACT</name>
<dbReference type="EMBL" id="DQ458963">
    <property type="protein sequence ID" value="ABE69172.1"/>
    <property type="molecule type" value="Genomic_DNA"/>
</dbReference>
<dbReference type="GO" id="GO:0006629">
    <property type="term" value="P:lipid metabolic process"/>
    <property type="evidence" value="ECO:0007669"/>
    <property type="project" value="InterPro"/>
</dbReference>
<dbReference type="ESTHER" id="9bact-q1paf1">
    <property type="family name" value="Lipase_3"/>
</dbReference>
<proteinExistence type="predicted"/>
<dbReference type="SUPFAM" id="SSF53474">
    <property type="entry name" value="alpha/beta-Hydrolases"/>
    <property type="match status" value="1"/>
</dbReference>
<sequence length="300" mass="34431">MIKKELYEITWENIAPPYKDYEYFTGRENYPFDFNTKEFSIANAWWLIEAATLVYAEEEYARVLFQKAGFPEVRYFTDKSTQCYAVSNKDVLVVAFRGTESRKRKDKDDFRDIVEDVKADADFRLVDSGKKGKVHKGFSDALDEVWQELHSYVKGLQNEGRALWITGHSLGAAIATLAAYRFENVQGLYTFGSPRVGDEDFVKDFRVPAYRFENNNDIVCKVPPPAPGLYAHAGKLKYIDSEGNIHDDISPWERWTDEVKGRFNNAMSTLGHGFQGLVPDAIKDHVPVLYAIHIWNNLIT</sequence>